<evidence type="ECO:0000313" key="3">
    <source>
        <dbReference type="Proteomes" id="UP000695562"/>
    </source>
</evidence>
<reference evidence="2" key="1">
    <citation type="submission" date="2020-01" db="EMBL/GenBank/DDBJ databases">
        <title>Development of genomics and gene disruption for Polysphondylium violaceum indicates a role for the polyketide synthase stlB in stalk morphogenesis.</title>
        <authorList>
            <person name="Narita B."/>
            <person name="Kawabe Y."/>
            <person name="Kin K."/>
            <person name="Saito T."/>
            <person name="Gibbs R."/>
            <person name="Kuspa A."/>
            <person name="Muzny D."/>
            <person name="Queller D."/>
            <person name="Richards S."/>
            <person name="Strassman J."/>
            <person name="Sucgang R."/>
            <person name="Worley K."/>
            <person name="Schaap P."/>
        </authorList>
    </citation>
    <scope>NUCLEOTIDE SEQUENCE</scope>
    <source>
        <strain evidence="2">QSvi11</strain>
    </source>
</reference>
<dbReference type="InterPro" id="IPR008011">
    <property type="entry name" value="Complex1_LYR_dom"/>
</dbReference>
<dbReference type="CDD" id="cd20251">
    <property type="entry name" value="Complex1_LYR_SF"/>
    <property type="match status" value="1"/>
</dbReference>
<protein>
    <recommendedName>
        <fullName evidence="1">Complex 1 LYR protein domain-containing protein</fullName>
    </recommendedName>
</protein>
<gene>
    <name evidence="2" type="ORF">CYY_001896</name>
</gene>
<organism evidence="2 3">
    <name type="scientific">Polysphondylium violaceum</name>
    <dbReference type="NCBI Taxonomy" id="133409"/>
    <lineage>
        <taxon>Eukaryota</taxon>
        <taxon>Amoebozoa</taxon>
        <taxon>Evosea</taxon>
        <taxon>Eumycetozoa</taxon>
        <taxon>Dictyostelia</taxon>
        <taxon>Dictyosteliales</taxon>
        <taxon>Dictyosteliaceae</taxon>
        <taxon>Polysphondylium</taxon>
    </lineage>
</organism>
<comment type="caution">
    <text evidence="2">The sequence shown here is derived from an EMBL/GenBank/DDBJ whole genome shotgun (WGS) entry which is preliminary data.</text>
</comment>
<proteinExistence type="predicted"/>
<dbReference type="AlphaFoldDB" id="A0A8J4Q111"/>
<dbReference type="OrthoDB" id="16028at2759"/>
<dbReference type="EMBL" id="AJWJ01000048">
    <property type="protein sequence ID" value="KAF2076819.1"/>
    <property type="molecule type" value="Genomic_DNA"/>
</dbReference>
<evidence type="ECO:0000313" key="2">
    <source>
        <dbReference type="EMBL" id="KAF2076819.1"/>
    </source>
</evidence>
<dbReference type="Pfam" id="PF05347">
    <property type="entry name" value="Complex1_LYR"/>
    <property type="match status" value="1"/>
</dbReference>
<dbReference type="Proteomes" id="UP000695562">
    <property type="component" value="Unassembled WGS sequence"/>
</dbReference>
<name>A0A8J4Q111_9MYCE</name>
<evidence type="ECO:0000259" key="1">
    <source>
        <dbReference type="Pfam" id="PF05347"/>
    </source>
</evidence>
<keyword evidence="3" id="KW-1185">Reference proteome</keyword>
<accession>A0A8J4Q111</accession>
<sequence>MVNTTLHLYRNLIRASNLFLVSHARKDRCLSTFIKDQTQKSFRENKDVNDSTKIKQLLAKANRDYLNFKDLVENKNLSLYPCSIKVRPDYVQKSNVLLSSANQDRIKNKKWGFVDRLKVIFTREE</sequence>
<feature type="domain" description="Complex 1 LYR protein" evidence="1">
    <location>
        <begin position="5"/>
        <end position="63"/>
    </location>
</feature>